<dbReference type="PANTHER" id="PTHR11654">
    <property type="entry name" value="OLIGOPEPTIDE TRANSPORTER-RELATED"/>
    <property type="match status" value="1"/>
</dbReference>
<dbReference type="Proteomes" id="UP000663760">
    <property type="component" value="Chromosome 13"/>
</dbReference>
<feature type="transmembrane region" description="Helical" evidence="6">
    <location>
        <begin position="355"/>
        <end position="373"/>
    </location>
</feature>
<feature type="transmembrane region" description="Helical" evidence="6">
    <location>
        <begin position="70"/>
        <end position="92"/>
    </location>
</feature>
<reference evidence="7" key="1">
    <citation type="submission" date="2020-02" db="EMBL/GenBank/DDBJ databases">
        <authorList>
            <person name="Scholz U."/>
            <person name="Mascher M."/>
            <person name="Fiebig A."/>
        </authorList>
    </citation>
    <scope>NUCLEOTIDE SEQUENCE</scope>
</reference>
<name>A0A7I8LB87_SPIIN</name>
<keyword evidence="8" id="KW-1185">Reference proteome</keyword>
<feature type="transmembrane region" description="Helical" evidence="6">
    <location>
        <begin position="287"/>
        <end position="307"/>
    </location>
</feature>
<dbReference type="GO" id="GO:0016020">
    <property type="term" value="C:membrane"/>
    <property type="evidence" value="ECO:0007669"/>
    <property type="project" value="UniProtKB-SubCell"/>
</dbReference>
<sequence length="455" mass="48491">MEETDDSIEKGDSTPLLRIEKKDHPRKKTGVAPPLSWVSVGCLESLGYFGISTNLVIFLGDVLHQSNPSIATSIMSWTGTSFLAPFLGALVADSYCGGYCMILASSIELIGMFLVTLSSILRSSATPQRVIFFSGLYMVALGSGGVKSSLLPLGADQFCDEDQRGRKKKSSFFNWFYFSLNLGALVSSTFVVWTEENVGWAVGFGGAAVAMAAALGAFLSGTKIFRLRTTTKGQLGRSFRAAELKFLLRLLPFWLTGVVFSAAYAHIYTTFVEQGKAMDGKIASFCVPPASLFAFEVASVMAWLVVVPAAAPPLLQRMGIGYSLMAAAVATAAAVEMKRVKSGGAAIAWQLPQYFLVGGAEAFACVGQLEFFYSEAPVGMRSMSTAISLLGISLGSYLSSAAMATLAASWVPKDLSEGHLGYLFSALTGLCVANLIAFSVFARRYTLKRAAAGRL</sequence>
<feature type="transmembrane region" description="Helical" evidence="6">
    <location>
        <begin position="130"/>
        <end position="151"/>
    </location>
</feature>
<organism evidence="7 8">
    <name type="scientific">Spirodela intermedia</name>
    <name type="common">Intermediate duckweed</name>
    <dbReference type="NCBI Taxonomy" id="51605"/>
    <lineage>
        <taxon>Eukaryota</taxon>
        <taxon>Viridiplantae</taxon>
        <taxon>Streptophyta</taxon>
        <taxon>Embryophyta</taxon>
        <taxon>Tracheophyta</taxon>
        <taxon>Spermatophyta</taxon>
        <taxon>Magnoliopsida</taxon>
        <taxon>Liliopsida</taxon>
        <taxon>Araceae</taxon>
        <taxon>Lemnoideae</taxon>
        <taxon>Spirodela</taxon>
    </lineage>
</organism>
<protein>
    <submittedName>
        <fullName evidence="7">Uncharacterized protein</fullName>
    </submittedName>
</protein>
<evidence type="ECO:0000256" key="6">
    <source>
        <dbReference type="SAM" id="Phobius"/>
    </source>
</evidence>
<feature type="transmembrane region" description="Helical" evidence="6">
    <location>
        <begin position="172"/>
        <end position="193"/>
    </location>
</feature>
<keyword evidence="4 6" id="KW-1133">Transmembrane helix</keyword>
<evidence type="ECO:0000256" key="4">
    <source>
        <dbReference type="ARBA" id="ARBA00022989"/>
    </source>
</evidence>
<comment type="subcellular location">
    <subcellularLocation>
        <location evidence="1">Membrane</location>
        <topology evidence="1">Multi-pass membrane protein</topology>
    </subcellularLocation>
</comment>
<feature type="transmembrane region" description="Helical" evidence="6">
    <location>
        <begin position="319"/>
        <end position="335"/>
    </location>
</feature>
<gene>
    <name evidence="7" type="ORF">SI8410_13017222</name>
</gene>
<feature type="transmembrane region" description="Helical" evidence="6">
    <location>
        <begin position="35"/>
        <end position="58"/>
    </location>
</feature>
<dbReference type="Gene3D" id="1.20.1250.20">
    <property type="entry name" value="MFS general substrate transporter like domains"/>
    <property type="match status" value="2"/>
</dbReference>
<feature type="transmembrane region" description="Helical" evidence="6">
    <location>
        <begin position="199"/>
        <end position="225"/>
    </location>
</feature>
<evidence type="ECO:0000256" key="5">
    <source>
        <dbReference type="ARBA" id="ARBA00023136"/>
    </source>
</evidence>
<evidence type="ECO:0000256" key="1">
    <source>
        <dbReference type="ARBA" id="ARBA00004141"/>
    </source>
</evidence>
<feature type="transmembrane region" description="Helical" evidence="6">
    <location>
        <begin position="385"/>
        <end position="410"/>
    </location>
</feature>
<feature type="transmembrane region" description="Helical" evidence="6">
    <location>
        <begin position="99"/>
        <end position="118"/>
    </location>
</feature>
<dbReference type="InterPro" id="IPR036259">
    <property type="entry name" value="MFS_trans_sf"/>
</dbReference>
<dbReference type="InterPro" id="IPR000109">
    <property type="entry name" value="POT_fam"/>
</dbReference>
<dbReference type="OrthoDB" id="8904098at2759"/>
<accession>A0A7I8LB87</accession>
<evidence type="ECO:0000313" key="7">
    <source>
        <dbReference type="EMBL" id="CAA7406544.1"/>
    </source>
</evidence>
<proteinExistence type="inferred from homology"/>
<dbReference type="SUPFAM" id="SSF103473">
    <property type="entry name" value="MFS general substrate transporter"/>
    <property type="match status" value="1"/>
</dbReference>
<evidence type="ECO:0000256" key="3">
    <source>
        <dbReference type="ARBA" id="ARBA00022692"/>
    </source>
</evidence>
<keyword evidence="3 6" id="KW-0812">Transmembrane</keyword>
<dbReference type="GO" id="GO:0022857">
    <property type="term" value="F:transmembrane transporter activity"/>
    <property type="evidence" value="ECO:0007669"/>
    <property type="project" value="InterPro"/>
</dbReference>
<keyword evidence="5 6" id="KW-0472">Membrane</keyword>
<evidence type="ECO:0000256" key="2">
    <source>
        <dbReference type="ARBA" id="ARBA00005982"/>
    </source>
</evidence>
<dbReference type="EMBL" id="LR746276">
    <property type="protein sequence ID" value="CAA7406544.1"/>
    <property type="molecule type" value="Genomic_DNA"/>
</dbReference>
<dbReference type="AlphaFoldDB" id="A0A7I8LB87"/>
<comment type="similarity">
    <text evidence="2">Belongs to the major facilitator superfamily. Proton-dependent oligopeptide transporter (POT/PTR) (TC 2.A.17) family.</text>
</comment>
<feature type="transmembrane region" description="Helical" evidence="6">
    <location>
        <begin position="246"/>
        <end position="267"/>
    </location>
</feature>
<evidence type="ECO:0000313" key="8">
    <source>
        <dbReference type="Proteomes" id="UP000663760"/>
    </source>
</evidence>
<dbReference type="Pfam" id="PF00854">
    <property type="entry name" value="PTR2"/>
    <property type="match status" value="2"/>
</dbReference>
<feature type="transmembrane region" description="Helical" evidence="6">
    <location>
        <begin position="422"/>
        <end position="442"/>
    </location>
</feature>